<evidence type="ECO:0000256" key="1">
    <source>
        <dbReference type="ARBA" id="ARBA00022448"/>
    </source>
</evidence>
<comment type="function">
    <text evidence="8">Part of a membrane-bound complex that couples electron transfer with translocation of ions across the membrane.</text>
</comment>
<evidence type="ECO:0000256" key="2">
    <source>
        <dbReference type="ARBA" id="ARBA00022485"/>
    </source>
</evidence>
<dbReference type="FunFam" id="3.30.70.20:FF:000044">
    <property type="entry name" value="Ion-translocating oxidoreductase complex subunit C"/>
    <property type="match status" value="1"/>
</dbReference>
<feature type="domain" description="4Fe-4S ferredoxin-type" evidence="10">
    <location>
        <begin position="381"/>
        <end position="411"/>
    </location>
</feature>
<feature type="binding site" evidence="8">
    <location>
        <position position="401"/>
    </location>
    <ligand>
        <name>[4Fe-4S] cluster</name>
        <dbReference type="ChEBI" id="CHEBI:49883"/>
        <label>2</label>
    </ligand>
</feature>
<keyword evidence="4 8" id="KW-0677">Repeat</keyword>
<feature type="binding site" evidence="8">
    <location>
        <position position="436"/>
    </location>
    <ligand>
        <name>[4Fe-4S] cluster</name>
        <dbReference type="ChEBI" id="CHEBI:49883"/>
        <label>2</label>
    </ligand>
</feature>
<keyword evidence="8" id="KW-1003">Cell membrane</keyword>
<keyword evidence="1 8" id="KW-0813">Transport</keyword>
<evidence type="ECO:0000313" key="12">
    <source>
        <dbReference type="Proteomes" id="UP000320359"/>
    </source>
</evidence>
<dbReference type="GO" id="GO:0005886">
    <property type="term" value="C:plasma membrane"/>
    <property type="evidence" value="ECO:0007669"/>
    <property type="project" value="UniProtKB-SubCell"/>
</dbReference>
<dbReference type="GO" id="GO:0009055">
    <property type="term" value="F:electron transfer activity"/>
    <property type="evidence" value="ECO:0007669"/>
    <property type="project" value="InterPro"/>
</dbReference>
<dbReference type="PANTHER" id="PTHR43034">
    <property type="entry name" value="ION-TRANSLOCATING OXIDOREDUCTASE COMPLEX SUBUNIT C"/>
    <property type="match status" value="1"/>
</dbReference>
<feature type="compositionally biased region" description="Basic and acidic residues" evidence="9">
    <location>
        <begin position="485"/>
        <end position="510"/>
    </location>
</feature>
<keyword evidence="8" id="KW-0997">Cell inner membrane</keyword>
<dbReference type="PANTHER" id="PTHR43034:SF2">
    <property type="entry name" value="ION-TRANSLOCATING OXIDOREDUCTASE COMPLEX SUBUNIT C"/>
    <property type="match status" value="1"/>
</dbReference>
<dbReference type="GO" id="GO:0046872">
    <property type="term" value="F:metal ion binding"/>
    <property type="evidence" value="ECO:0007669"/>
    <property type="project" value="UniProtKB-KW"/>
</dbReference>
<evidence type="ECO:0000256" key="8">
    <source>
        <dbReference type="HAMAP-Rule" id="MF_00461"/>
    </source>
</evidence>
<feature type="domain" description="4Fe-4S ferredoxin-type" evidence="10">
    <location>
        <begin position="421"/>
        <end position="450"/>
    </location>
</feature>
<reference evidence="11 12" key="1">
    <citation type="submission" date="2019-07" db="EMBL/GenBank/DDBJ databases">
        <authorList>
            <person name="Yang M."/>
            <person name="Zhao D."/>
            <person name="Xiang H."/>
        </authorList>
    </citation>
    <scope>NUCLEOTIDE SEQUENCE [LARGE SCALE GENOMIC DNA]</scope>
    <source>
        <strain evidence="11 12">IM1326</strain>
    </source>
</reference>
<feature type="binding site" evidence="8">
    <location>
        <position position="430"/>
    </location>
    <ligand>
        <name>[4Fe-4S] cluster</name>
        <dbReference type="ChEBI" id="CHEBI:49883"/>
        <label>2</label>
    </ligand>
</feature>
<dbReference type="EMBL" id="VJWL01000001">
    <property type="protein sequence ID" value="TRW50085.1"/>
    <property type="molecule type" value="Genomic_DNA"/>
</dbReference>
<keyword evidence="12" id="KW-1185">Reference proteome</keyword>
<accession>A0A552X516</accession>
<dbReference type="Gene3D" id="3.30.70.20">
    <property type="match status" value="1"/>
</dbReference>
<dbReference type="Pfam" id="PF13375">
    <property type="entry name" value="RnfC_N"/>
    <property type="match status" value="1"/>
</dbReference>
<feature type="binding site" evidence="8">
    <location>
        <position position="397"/>
    </location>
    <ligand>
        <name>[4Fe-4S] cluster</name>
        <dbReference type="ChEBI" id="CHEBI:49883"/>
        <label>1</label>
    </ligand>
</feature>
<keyword evidence="8" id="KW-0472">Membrane</keyword>
<dbReference type="NCBIfam" id="NF003454">
    <property type="entry name" value="PRK05035.1"/>
    <property type="match status" value="1"/>
</dbReference>
<keyword evidence="3 8" id="KW-0479">Metal-binding</keyword>
<dbReference type="SUPFAM" id="SSF46548">
    <property type="entry name" value="alpha-helical ferredoxin"/>
    <property type="match status" value="1"/>
</dbReference>
<keyword evidence="6 8" id="KW-0408">Iron</keyword>
<feature type="compositionally biased region" description="Basic and acidic residues" evidence="9">
    <location>
        <begin position="541"/>
        <end position="552"/>
    </location>
</feature>
<feature type="binding site" evidence="8">
    <location>
        <position position="394"/>
    </location>
    <ligand>
        <name>[4Fe-4S] cluster</name>
        <dbReference type="ChEBI" id="CHEBI:49883"/>
        <label>1</label>
    </ligand>
</feature>
<keyword evidence="2 8" id="KW-0004">4Fe-4S</keyword>
<evidence type="ECO:0000256" key="3">
    <source>
        <dbReference type="ARBA" id="ARBA00022723"/>
    </source>
</evidence>
<dbReference type="AlphaFoldDB" id="A0A552X516"/>
<dbReference type="PROSITE" id="PS00198">
    <property type="entry name" value="4FE4S_FER_1"/>
    <property type="match status" value="1"/>
</dbReference>
<gene>
    <name evidence="11" type="primary">rsxC</name>
    <name evidence="8" type="synonym">rnfC</name>
    <name evidence="11" type="ORF">FM042_04410</name>
</gene>
<evidence type="ECO:0000256" key="4">
    <source>
        <dbReference type="ARBA" id="ARBA00022737"/>
    </source>
</evidence>
<sequence>MSQVQKYNGQDADIQLWTFPGGIHPPERKAPANQEPIRRFPLADEFIIPLRQHIGALSEVQVSVGDHVRKGDLLSAPGIEHGLPVHAPTSGEIIEIGEFPLNHPSGLSGPGIRLRSDHEDTWGQRHPLPDYRNQSHLTVLEHLQRMGIAGLGGAGFPTARKVAGARGIDCLIINGAECEPYIAADDRLMREHAAEIVRGSLILQWMTHASSILIAIEDNKPEAIAAMREAVAQTREQLSAEQQSDFVLKVVVIPTKYPSGGERQLIQILTGKQVPAHGLPADIGILMHNTGTAWAICRAIEHGEPLLERVVTLTGESIGSPCTAWVPLGTPVQHVLAHVDFTPEAQQRVIIGGPMMGFTLPHLQVPVIKTTNCILAPTRKELPPAGQEMPCIRCGACADVCPASLLPQQLYWLANAQDYDGLKAHHLADCIECGACAYVCPSEIPLVQYYRQAKAEMREQAIEHHKAEIARQRFEARQARLEREKEERLERHAQAAKAREEALAARKQQAEQRSASGTTDDAMPDANSDPVASAVARAKARKAEREAARNEESSAVTGTDTVQAQDPKKAAVAAAVARAKARKEAQAAAQKDTETNTEASTPEDKKKAAVAAAVARAKARKAAKQKDEDS</sequence>
<dbReference type="InterPro" id="IPR026902">
    <property type="entry name" value="RnfC_N"/>
</dbReference>
<evidence type="ECO:0000256" key="6">
    <source>
        <dbReference type="ARBA" id="ARBA00023004"/>
    </source>
</evidence>
<comment type="subunit">
    <text evidence="8">The complex is composed of six subunits: RnfA, RnfB, RnfC, RnfD, RnfE and RnfG.</text>
</comment>
<evidence type="ECO:0000256" key="5">
    <source>
        <dbReference type="ARBA" id="ARBA00022982"/>
    </source>
</evidence>
<dbReference type="InterPro" id="IPR017896">
    <property type="entry name" value="4Fe4S_Fe-S-bd"/>
</dbReference>
<dbReference type="NCBIfam" id="TIGR01945">
    <property type="entry name" value="rnfC"/>
    <property type="match status" value="1"/>
</dbReference>
<dbReference type="EC" id="7.-.-.-" evidence="8"/>
<comment type="caution">
    <text evidence="11">The sequence shown here is derived from an EMBL/GenBank/DDBJ whole genome shotgun (WGS) entry which is preliminary data.</text>
</comment>
<dbReference type="HAMAP" id="MF_00461">
    <property type="entry name" value="RsxC_RnfC"/>
    <property type="match status" value="1"/>
</dbReference>
<keyword evidence="8" id="KW-1278">Translocase</keyword>
<keyword evidence="7 8" id="KW-0411">Iron-sulfur</keyword>
<organism evidence="11 12">
    <name type="scientific">Aliidiomarina halalkaliphila</name>
    <dbReference type="NCBI Taxonomy" id="2593535"/>
    <lineage>
        <taxon>Bacteria</taxon>
        <taxon>Pseudomonadati</taxon>
        <taxon>Pseudomonadota</taxon>
        <taxon>Gammaproteobacteria</taxon>
        <taxon>Alteromonadales</taxon>
        <taxon>Idiomarinaceae</taxon>
        <taxon>Aliidiomarina</taxon>
    </lineage>
</organism>
<feature type="binding site" evidence="8">
    <location>
        <position position="391"/>
    </location>
    <ligand>
        <name>[4Fe-4S] cluster</name>
        <dbReference type="ChEBI" id="CHEBI:49883"/>
        <label>1</label>
    </ligand>
</feature>
<dbReference type="Gene3D" id="3.40.50.11540">
    <property type="entry name" value="NADH-ubiquinone oxidoreductase 51kDa subunit"/>
    <property type="match status" value="1"/>
</dbReference>
<dbReference type="InterPro" id="IPR037225">
    <property type="entry name" value="Nuo51_FMN-bd_sf"/>
</dbReference>
<dbReference type="GO" id="GO:0051539">
    <property type="term" value="F:4 iron, 4 sulfur cluster binding"/>
    <property type="evidence" value="ECO:0007669"/>
    <property type="project" value="UniProtKB-KW"/>
</dbReference>
<dbReference type="GO" id="GO:0022900">
    <property type="term" value="P:electron transport chain"/>
    <property type="evidence" value="ECO:0007669"/>
    <property type="project" value="UniProtKB-UniRule"/>
</dbReference>
<dbReference type="InterPro" id="IPR017900">
    <property type="entry name" value="4Fe4S_Fe_S_CS"/>
</dbReference>
<proteinExistence type="inferred from homology"/>
<evidence type="ECO:0000256" key="7">
    <source>
        <dbReference type="ARBA" id="ARBA00023014"/>
    </source>
</evidence>
<feature type="binding site" evidence="8">
    <location>
        <position position="433"/>
    </location>
    <ligand>
        <name>[4Fe-4S] cluster</name>
        <dbReference type="ChEBI" id="CHEBI:49883"/>
        <label>2</label>
    </ligand>
</feature>
<dbReference type="RefSeq" id="WP_143234700.1">
    <property type="nucleotide sequence ID" value="NZ_VJWL01000001.1"/>
</dbReference>
<feature type="binding site" evidence="8">
    <location>
        <position position="440"/>
    </location>
    <ligand>
        <name>[4Fe-4S] cluster</name>
        <dbReference type="ChEBI" id="CHEBI:49883"/>
        <label>1</label>
    </ligand>
</feature>
<dbReference type="PROSITE" id="PS51379">
    <property type="entry name" value="4FE4S_FER_2"/>
    <property type="match status" value="2"/>
</dbReference>
<comment type="similarity">
    <text evidence="8">Belongs to the 4Fe4S bacterial-type ferredoxin family. RnfC subfamily.</text>
</comment>
<dbReference type="Proteomes" id="UP000320359">
    <property type="component" value="Unassembled WGS sequence"/>
</dbReference>
<comment type="subcellular location">
    <subcellularLocation>
        <location evidence="8">Cell inner membrane</location>
        <topology evidence="8">Peripheral membrane protein</topology>
    </subcellularLocation>
</comment>
<dbReference type="Pfam" id="PF12838">
    <property type="entry name" value="Fer4_7"/>
    <property type="match status" value="1"/>
</dbReference>
<comment type="cofactor">
    <cofactor evidence="8">
        <name>[4Fe-4S] cluster</name>
        <dbReference type="ChEBI" id="CHEBI:49883"/>
    </cofactor>
    <text evidence="8">Binds 2 [4Fe-4S] clusters per subunit.</text>
</comment>
<dbReference type="OrthoDB" id="9767754at2"/>
<dbReference type="SUPFAM" id="SSF142019">
    <property type="entry name" value="Nqo1 FMN-binding domain-like"/>
    <property type="match status" value="1"/>
</dbReference>
<keyword evidence="5 8" id="KW-0249">Electron transport</keyword>
<protein>
    <recommendedName>
        <fullName evidence="8">Ion-translocating oxidoreductase complex subunit C</fullName>
        <ecNumber evidence="8">7.-.-.-</ecNumber>
    </recommendedName>
    <alternativeName>
        <fullName evidence="8">Rnf electron transport complex subunit C</fullName>
    </alternativeName>
</protein>
<dbReference type="InterPro" id="IPR011538">
    <property type="entry name" value="Nuo51_FMN-bd"/>
</dbReference>
<dbReference type="InterPro" id="IPR010208">
    <property type="entry name" value="Ion_transpt_RnfC/RsxC"/>
</dbReference>
<evidence type="ECO:0000313" key="11">
    <source>
        <dbReference type="EMBL" id="TRW50085.1"/>
    </source>
</evidence>
<evidence type="ECO:0000259" key="10">
    <source>
        <dbReference type="PROSITE" id="PS51379"/>
    </source>
</evidence>
<evidence type="ECO:0000256" key="9">
    <source>
        <dbReference type="SAM" id="MobiDB-lite"/>
    </source>
</evidence>
<feature type="region of interest" description="Disordered" evidence="9">
    <location>
        <begin position="485"/>
        <end position="630"/>
    </location>
</feature>
<name>A0A552X516_9GAMM</name>
<dbReference type="Pfam" id="PF01512">
    <property type="entry name" value="Complex1_51K"/>
    <property type="match status" value="1"/>
</dbReference>